<evidence type="ECO:0000259" key="14">
    <source>
        <dbReference type="PROSITE" id="PS50157"/>
    </source>
</evidence>
<evidence type="ECO:0000256" key="11">
    <source>
        <dbReference type="ARBA" id="ARBA00023242"/>
    </source>
</evidence>
<feature type="compositionally biased region" description="Basic residues" evidence="13">
    <location>
        <begin position="578"/>
        <end position="594"/>
    </location>
</feature>
<evidence type="ECO:0000256" key="7">
    <source>
        <dbReference type="ARBA" id="ARBA00022833"/>
    </source>
</evidence>
<evidence type="ECO:0000313" key="15">
    <source>
        <dbReference type="EMBL" id="KAG2456630.1"/>
    </source>
</evidence>
<dbReference type="GO" id="GO:0003677">
    <property type="term" value="F:DNA binding"/>
    <property type="evidence" value="ECO:0007669"/>
    <property type="project" value="UniProtKB-KW"/>
</dbReference>
<comment type="subcellular location">
    <subcellularLocation>
        <location evidence="1">Nucleus</location>
    </subcellularLocation>
</comment>
<dbReference type="GO" id="GO:0005634">
    <property type="term" value="C:nucleus"/>
    <property type="evidence" value="ECO:0007669"/>
    <property type="project" value="UniProtKB-SubCell"/>
</dbReference>
<feature type="compositionally biased region" description="Polar residues" evidence="13">
    <location>
        <begin position="1276"/>
        <end position="1285"/>
    </location>
</feature>
<evidence type="ECO:0000256" key="8">
    <source>
        <dbReference type="ARBA" id="ARBA00023015"/>
    </source>
</evidence>
<keyword evidence="9" id="KW-0238">DNA-binding</keyword>
<feature type="domain" description="C2H2-type" evidence="14">
    <location>
        <begin position="1088"/>
        <end position="1115"/>
    </location>
</feature>
<dbReference type="PANTHER" id="PTHR15507">
    <property type="entry name" value="ZINC FINGER PROTEIN RLF"/>
    <property type="match status" value="1"/>
</dbReference>
<keyword evidence="8" id="KW-0805">Transcription regulation</keyword>
<keyword evidence="7" id="KW-0862">Zinc</keyword>
<dbReference type="Pfam" id="PF00096">
    <property type="entry name" value="zf-C2H2"/>
    <property type="match status" value="1"/>
</dbReference>
<feature type="compositionally biased region" description="Polar residues" evidence="13">
    <location>
        <begin position="987"/>
        <end position="1019"/>
    </location>
</feature>
<accession>A0A8X7WVL9</accession>
<evidence type="ECO:0000256" key="4">
    <source>
        <dbReference type="ARBA" id="ARBA00022723"/>
    </source>
</evidence>
<dbReference type="Proteomes" id="UP000886611">
    <property type="component" value="Unassembled WGS sequence"/>
</dbReference>
<feature type="non-terminal residue" evidence="15">
    <location>
        <position position="1575"/>
    </location>
</feature>
<feature type="non-terminal residue" evidence="15">
    <location>
        <position position="1"/>
    </location>
</feature>
<feature type="compositionally biased region" description="Basic and acidic residues" evidence="13">
    <location>
        <begin position="566"/>
        <end position="577"/>
    </location>
</feature>
<evidence type="ECO:0000256" key="2">
    <source>
        <dbReference type="ARBA" id="ARBA00006991"/>
    </source>
</evidence>
<feature type="compositionally biased region" description="Polar residues" evidence="13">
    <location>
        <begin position="1404"/>
        <end position="1417"/>
    </location>
</feature>
<dbReference type="InterPro" id="IPR052251">
    <property type="entry name" value="GH-ZnFinger_Regulators"/>
</dbReference>
<keyword evidence="16" id="KW-1185">Reference proteome</keyword>
<protein>
    <submittedName>
        <fullName evidence="15">ZN654 protein</fullName>
    </submittedName>
</protein>
<sequence length="1575" mass="177466">MAEEESDQESERLREELESSLEVAVRLDVELRAVEYCSRFCQVVEEYAGRWQVPLPQLQVLRTALCCFTKGIASFPAESEQIQYVLSSLALSFFELLLFFGKDEFIEDPLKDILESFQECLTFLSRYKNVYLRLVKQVIKEGGPWENPVLQAILREDSEPKESVDHYLSSEISDFFEFRVRYLLACERIQEAVALSKSCIQHSEVGKNLYFQQAYLTCLYKASLYDHLQTEIAGIDGKDAVEIICNTEREEKDDLLLNLCKVFLLQQLQNGDMYYIWDLIFIWSKLQLRGNSSKQDFLEECQQLLLAATNVKIIFPFMKVIKTELGIEGLQLCVELCAYALQMDLCGDPTTKSLVYKMIAYLLPNDLEVCRACALSVFFLERTIESYNIVYCLYIHPDQEYHVDMSLIRNHIRFELLRIIKRGLYFDPEFWNLIMLRTNCLPLMGEKAIFVSFQEDDEKIMNKCAVKKHLKYPKEPVREISGPLRPQSKKRPARSTQIHSVPVEVPAKSLGNGTLKYRLRKQDNSCRRRSLRQHDMMQEGSLKQHDAIQKRPPRQSFSASSRYCIRRTDKTPEEPPKRRGRKPSILRIRRRGRPPKNLAIQAEKFAWTKQQKESLEKPVLHIEPKTPTASILSTEVFSVTNNEVVAINMSVPSNIQLDGCLENAAPSIHTLSNHLHPVLGQLGTGGYSESTGSKAETITVQIENETEQNTIADPILKTNESQEVSVMQPLVGISEISMQPLGDASVIPSKLSDEQSKEKQIYVACQRGNESSQQMNDAACDSLSRHSDGVMIEDLPIQSAVSTEVSPQSNIKQTLLGETDKEVAVLTVEANIVGDCIQQTSNTANNFVSPSTSAPQTQIHEVDKSVVLPISIINSEKDSCSVCSSNNHASKHRCLLCNREFLGGHIMRHAMGHLHKGTFTCVVCGRKIKRQTLMLKHLKAHVKKIKRRQLAQPGEMDSGCTPVENGTSTNCEHKPSAPHLKNKQKIPKQSASVENHINQHKTISQSQNDNPDSSVSGSDKLTDSMGTPRPNGSILKKKKGEGQEERFECPAQDCGKSFNRKWALKKHIRKVHQHDVKAHEYIMKWSKGKCQYCQRKFIHPQHYLDHLNRHGNDKKYFCLQMNCIERFKTAIDLSNHLKVHAEFQLQCAFAECKMTFSDCSALHEHECKHYPALPVEERLVINVNSCTLSSAVVRDQGQIPSSCNKTVAVEEPPLPNWKLRMESVEPKTYLQNLASKHNVPTNGDDDENIEQNQKSLVMRISSAEPLLNGHREEHNTSPAFSNLGENKTGKNEKEPDVDLGEVESTIKVYKSTENIHDLGTTEVNTERTNLSSISPENIADTAQNDTGNSTVKDSSLSKPPLRKVTTEEAIPYGCISKKPFVRPPPSSYLDEQFISMPKRRKTSSQKVDSTASVQASAESHNTQRHRCSKCFTVFNDLEALDSHLAQKKCQSLFGFDSDEERRVTRDMNVTAKVSKPLEKVGTTSANRHTADGCAQEVIKGLDLGFNSGPSDSSLSLLSTLIRASVDSAKITASSAKSRFVNLSSPTDAPQLLDPTTLPNTQSVQALNRVGARTHP</sequence>
<evidence type="ECO:0000256" key="5">
    <source>
        <dbReference type="ARBA" id="ARBA00022737"/>
    </source>
</evidence>
<evidence type="ECO:0000256" key="6">
    <source>
        <dbReference type="ARBA" id="ARBA00022771"/>
    </source>
</evidence>
<feature type="region of interest" description="Disordered" evidence="13">
    <location>
        <begin position="477"/>
        <end position="501"/>
    </location>
</feature>
<feature type="domain" description="C2H2-type" evidence="14">
    <location>
        <begin position="1047"/>
        <end position="1077"/>
    </location>
</feature>
<dbReference type="EMBL" id="JAATIS010008602">
    <property type="protein sequence ID" value="KAG2456630.1"/>
    <property type="molecule type" value="Genomic_DNA"/>
</dbReference>
<keyword evidence="4" id="KW-0479">Metal-binding</keyword>
<keyword evidence="6 12" id="KW-0863">Zinc-finger</keyword>
<evidence type="ECO:0000256" key="12">
    <source>
        <dbReference type="PROSITE-ProRule" id="PRU00042"/>
    </source>
</evidence>
<keyword evidence="11" id="KW-0539">Nucleus</keyword>
<evidence type="ECO:0000256" key="10">
    <source>
        <dbReference type="ARBA" id="ARBA00023163"/>
    </source>
</evidence>
<feature type="region of interest" description="Disordered" evidence="13">
    <location>
        <begin position="1396"/>
        <end position="1417"/>
    </location>
</feature>
<feature type="domain" description="C2H2-type" evidence="14">
    <location>
        <begin position="919"/>
        <end position="946"/>
    </location>
</feature>
<dbReference type="Pfam" id="PF25580">
    <property type="entry name" value="TPR_Rlf"/>
    <property type="match status" value="1"/>
</dbReference>
<dbReference type="PANTHER" id="PTHR15507:SF16">
    <property type="entry name" value="ZINC FINGER PROTEIN 654"/>
    <property type="match status" value="1"/>
</dbReference>
<comment type="similarity">
    <text evidence="2">Belongs to the krueppel C2H2-type zinc-finger protein family.</text>
</comment>
<evidence type="ECO:0000256" key="13">
    <source>
        <dbReference type="SAM" id="MobiDB-lite"/>
    </source>
</evidence>
<keyword evidence="3" id="KW-0597">Phosphoprotein</keyword>
<proteinExistence type="inferred from homology"/>
<dbReference type="GO" id="GO:0000981">
    <property type="term" value="F:DNA-binding transcription factor activity, RNA polymerase II-specific"/>
    <property type="evidence" value="ECO:0007669"/>
    <property type="project" value="TreeGrafter"/>
</dbReference>
<dbReference type="PROSITE" id="PS00028">
    <property type="entry name" value="ZINC_FINGER_C2H2_1"/>
    <property type="match status" value="5"/>
</dbReference>
<dbReference type="GO" id="GO:0008270">
    <property type="term" value="F:zinc ion binding"/>
    <property type="evidence" value="ECO:0007669"/>
    <property type="project" value="UniProtKB-KW"/>
</dbReference>
<feature type="domain" description="C2H2-type" evidence="14">
    <location>
        <begin position="1145"/>
        <end position="1174"/>
    </location>
</feature>
<evidence type="ECO:0000313" key="16">
    <source>
        <dbReference type="Proteomes" id="UP000886611"/>
    </source>
</evidence>
<gene>
    <name evidence="15" type="primary">Znf654</name>
    <name evidence="15" type="ORF">GTO96_0013428</name>
</gene>
<feature type="region of interest" description="Disordered" evidence="13">
    <location>
        <begin position="1326"/>
        <end position="1360"/>
    </location>
</feature>
<dbReference type="SMART" id="SM00355">
    <property type="entry name" value="ZnF_C2H2"/>
    <property type="match status" value="7"/>
</dbReference>
<reference evidence="15 16" key="1">
    <citation type="journal article" date="2021" name="Cell">
        <title>Tracing the genetic footprints of vertebrate landing in non-teleost ray-finned fishes.</title>
        <authorList>
            <person name="Bi X."/>
            <person name="Wang K."/>
            <person name="Yang L."/>
            <person name="Pan H."/>
            <person name="Jiang H."/>
            <person name="Wei Q."/>
            <person name="Fang M."/>
            <person name="Yu H."/>
            <person name="Zhu C."/>
            <person name="Cai Y."/>
            <person name="He Y."/>
            <person name="Gan X."/>
            <person name="Zeng H."/>
            <person name="Yu D."/>
            <person name="Zhu Y."/>
            <person name="Jiang H."/>
            <person name="Qiu Q."/>
            <person name="Yang H."/>
            <person name="Zhang Y.E."/>
            <person name="Wang W."/>
            <person name="Zhu M."/>
            <person name="He S."/>
            <person name="Zhang G."/>
        </authorList>
    </citation>
    <scope>NUCLEOTIDE SEQUENCE [LARGE SCALE GENOMIC DNA]</scope>
    <source>
        <strain evidence="15">Bchr_013</strain>
    </source>
</reference>
<evidence type="ECO:0000256" key="3">
    <source>
        <dbReference type="ARBA" id="ARBA00022553"/>
    </source>
</evidence>
<organism evidence="15 16">
    <name type="scientific">Polypterus senegalus</name>
    <name type="common">Senegal bichir</name>
    <dbReference type="NCBI Taxonomy" id="55291"/>
    <lineage>
        <taxon>Eukaryota</taxon>
        <taxon>Metazoa</taxon>
        <taxon>Chordata</taxon>
        <taxon>Craniata</taxon>
        <taxon>Vertebrata</taxon>
        <taxon>Euteleostomi</taxon>
        <taxon>Actinopterygii</taxon>
        <taxon>Polypteriformes</taxon>
        <taxon>Polypteridae</taxon>
        <taxon>Polypterus</taxon>
    </lineage>
</organism>
<feature type="region of interest" description="Disordered" evidence="13">
    <location>
        <begin position="521"/>
        <end position="594"/>
    </location>
</feature>
<keyword evidence="10" id="KW-0804">Transcription</keyword>
<dbReference type="InterPro" id="IPR013087">
    <property type="entry name" value="Znf_C2H2_type"/>
</dbReference>
<evidence type="ECO:0000256" key="1">
    <source>
        <dbReference type="ARBA" id="ARBA00004123"/>
    </source>
</evidence>
<comment type="caution">
    <text evidence="15">The sequence shown here is derived from an EMBL/GenBank/DDBJ whole genome shotgun (WGS) entry which is preliminary data.</text>
</comment>
<dbReference type="PROSITE" id="PS50157">
    <property type="entry name" value="ZINC_FINGER_C2H2_2"/>
    <property type="match status" value="5"/>
</dbReference>
<dbReference type="Pfam" id="PF25420">
    <property type="entry name" value="zf-C2H2_ZN292"/>
    <property type="match status" value="1"/>
</dbReference>
<dbReference type="Gene3D" id="3.30.160.60">
    <property type="entry name" value="Classic Zinc Finger"/>
    <property type="match status" value="2"/>
</dbReference>
<name>A0A8X7WVL9_POLSE</name>
<feature type="compositionally biased region" description="Basic and acidic residues" evidence="13">
    <location>
        <begin position="521"/>
        <end position="549"/>
    </location>
</feature>
<feature type="region of interest" description="Disordered" evidence="13">
    <location>
        <begin position="1269"/>
        <end position="1297"/>
    </location>
</feature>
<evidence type="ECO:0000256" key="9">
    <source>
        <dbReference type="ARBA" id="ARBA00023125"/>
    </source>
</evidence>
<feature type="domain" description="C2H2-type" evidence="14">
    <location>
        <begin position="1116"/>
        <end position="1145"/>
    </location>
</feature>
<keyword evidence="5" id="KW-0677">Repeat</keyword>
<feature type="compositionally biased region" description="Basic and acidic residues" evidence="13">
    <location>
        <begin position="1287"/>
        <end position="1296"/>
    </location>
</feature>
<dbReference type="InterPro" id="IPR057986">
    <property type="entry name" value="TPR_Rlf/292/654"/>
</dbReference>
<feature type="region of interest" description="Disordered" evidence="13">
    <location>
        <begin position="946"/>
        <end position="1046"/>
    </location>
</feature>
<feature type="compositionally biased region" description="Polar residues" evidence="13">
    <location>
        <begin position="1326"/>
        <end position="1357"/>
    </location>
</feature>